<dbReference type="InterPro" id="IPR000515">
    <property type="entry name" value="MetI-like"/>
</dbReference>
<evidence type="ECO:0000313" key="10">
    <source>
        <dbReference type="EMBL" id="MEK8126714.1"/>
    </source>
</evidence>
<evidence type="ECO:0000256" key="7">
    <source>
        <dbReference type="ARBA" id="ARBA00023136"/>
    </source>
</evidence>
<gene>
    <name evidence="10" type="ORF">WMW72_02200</name>
</gene>
<comment type="caution">
    <text evidence="10">The sequence shown here is derived from an EMBL/GenBank/DDBJ whole genome shotgun (WGS) entry which is preliminary data.</text>
</comment>
<keyword evidence="5" id="KW-0029">Amino-acid transport</keyword>
<comment type="similarity">
    <text evidence="8">Belongs to the binding-protein-dependent transport system permease family.</text>
</comment>
<reference evidence="10 11" key="1">
    <citation type="submission" date="2024-04" db="EMBL/GenBank/DDBJ databases">
        <title>draft genome sequnece of Paenibacillus filicis.</title>
        <authorList>
            <person name="Kim D.-U."/>
        </authorList>
    </citation>
    <scope>NUCLEOTIDE SEQUENCE [LARGE SCALE GENOMIC DNA]</scope>
    <source>
        <strain evidence="10 11">KACC14197</strain>
    </source>
</reference>
<evidence type="ECO:0000256" key="3">
    <source>
        <dbReference type="ARBA" id="ARBA00022475"/>
    </source>
</evidence>
<evidence type="ECO:0000256" key="5">
    <source>
        <dbReference type="ARBA" id="ARBA00022970"/>
    </source>
</evidence>
<dbReference type="InterPro" id="IPR043429">
    <property type="entry name" value="ArtM/GltK/GlnP/TcyL/YhdX-like"/>
</dbReference>
<dbReference type="InterPro" id="IPR035906">
    <property type="entry name" value="MetI-like_sf"/>
</dbReference>
<dbReference type="EMBL" id="JBBPCC010000001">
    <property type="protein sequence ID" value="MEK8126714.1"/>
    <property type="molecule type" value="Genomic_DNA"/>
</dbReference>
<evidence type="ECO:0000256" key="2">
    <source>
        <dbReference type="ARBA" id="ARBA00022448"/>
    </source>
</evidence>
<evidence type="ECO:0000259" key="9">
    <source>
        <dbReference type="PROSITE" id="PS50928"/>
    </source>
</evidence>
<proteinExistence type="inferred from homology"/>
<feature type="transmembrane region" description="Helical" evidence="8">
    <location>
        <begin position="20"/>
        <end position="40"/>
    </location>
</feature>
<keyword evidence="7 8" id="KW-0472">Membrane</keyword>
<feature type="transmembrane region" description="Helical" evidence="8">
    <location>
        <begin position="84"/>
        <end position="101"/>
    </location>
</feature>
<evidence type="ECO:0000256" key="6">
    <source>
        <dbReference type="ARBA" id="ARBA00022989"/>
    </source>
</evidence>
<feature type="transmembrane region" description="Helical" evidence="8">
    <location>
        <begin position="60"/>
        <end position="78"/>
    </location>
</feature>
<evidence type="ECO:0000313" key="11">
    <source>
        <dbReference type="Proteomes" id="UP001469365"/>
    </source>
</evidence>
<comment type="subcellular location">
    <subcellularLocation>
        <location evidence="1 8">Cell membrane</location>
        <topology evidence="1 8">Multi-pass membrane protein</topology>
    </subcellularLocation>
</comment>
<evidence type="ECO:0000256" key="1">
    <source>
        <dbReference type="ARBA" id="ARBA00004651"/>
    </source>
</evidence>
<dbReference type="InterPro" id="IPR010065">
    <property type="entry name" value="AA_ABC_transptr_permease_3TM"/>
</dbReference>
<dbReference type="PANTHER" id="PTHR30614:SF0">
    <property type="entry name" value="L-CYSTINE TRANSPORT SYSTEM PERMEASE PROTEIN TCYL"/>
    <property type="match status" value="1"/>
</dbReference>
<feature type="domain" description="ABC transmembrane type-1" evidence="9">
    <location>
        <begin position="19"/>
        <end position="210"/>
    </location>
</feature>
<dbReference type="SUPFAM" id="SSF161098">
    <property type="entry name" value="MetI-like"/>
    <property type="match status" value="1"/>
</dbReference>
<dbReference type="PROSITE" id="PS50928">
    <property type="entry name" value="ABC_TM1"/>
    <property type="match status" value="1"/>
</dbReference>
<organism evidence="10 11">
    <name type="scientific">Paenibacillus filicis</name>
    <dbReference type="NCBI Taxonomy" id="669464"/>
    <lineage>
        <taxon>Bacteria</taxon>
        <taxon>Bacillati</taxon>
        <taxon>Bacillota</taxon>
        <taxon>Bacilli</taxon>
        <taxon>Bacillales</taxon>
        <taxon>Paenibacillaceae</taxon>
        <taxon>Paenibacillus</taxon>
    </lineage>
</organism>
<keyword evidence="2 8" id="KW-0813">Transport</keyword>
<dbReference type="Gene3D" id="1.10.3720.10">
    <property type="entry name" value="MetI-like"/>
    <property type="match status" value="1"/>
</dbReference>
<dbReference type="PANTHER" id="PTHR30614">
    <property type="entry name" value="MEMBRANE COMPONENT OF AMINO ACID ABC TRANSPORTER"/>
    <property type="match status" value="1"/>
</dbReference>
<keyword evidence="11" id="KW-1185">Reference proteome</keyword>
<dbReference type="Pfam" id="PF00528">
    <property type="entry name" value="BPD_transp_1"/>
    <property type="match status" value="1"/>
</dbReference>
<evidence type="ECO:0000256" key="4">
    <source>
        <dbReference type="ARBA" id="ARBA00022692"/>
    </source>
</evidence>
<keyword evidence="6 8" id="KW-1133">Transmembrane helix</keyword>
<feature type="transmembrane region" description="Helical" evidence="8">
    <location>
        <begin position="188"/>
        <end position="207"/>
    </location>
</feature>
<sequence>MLFDFEYFIAAVPRLLRTIHLTIELSVLSMVLSVALGLVLESMIRSRSAAISGAARFYVLFFRSTPLLVQLFLLYYGLPQLLPGLAVITAFQATVIGLSLNNASYLAEIFRAAINSVDRGQIEAALSVGMSRGQGLRRILLPQAFRTALPAMGNTYTVIIKETSLAFTLGLTEMMGEAKLMAADTLRFLECFLAVSLLYFVVAFVFGKLQRLVENRLNRPYATET</sequence>
<dbReference type="NCBIfam" id="TIGR01726">
    <property type="entry name" value="HEQRo_perm_3TM"/>
    <property type="match status" value="1"/>
</dbReference>
<protein>
    <submittedName>
        <fullName evidence="10">Amino acid ABC transporter permease</fullName>
    </submittedName>
</protein>
<dbReference type="RefSeq" id="WP_341413764.1">
    <property type="nucleotide sequence ID" value="NZ_JBBPCC010000001.1"/>
</dbReference>
<evidence type="ECO:0000256" key="8">
    <source>
        <dbReference type="RuleBase" id="RU363032"/>
    </source>
</evidence>
<keyword evidence="3" id="KW-1003">Cell membrane</keyword>
<dbReference type="Proteomes" id="UP001469365">
    <property type="component" value="Unassembled WGS sequence"/>
</dbReference>
<keyword evidence="4 8" id="KW-0812">Transmembrane</keyword>
<accession>A0ABU9DCX3</accession>
<dbReference type="CDD" id="cd06261">
    <property type="entry name" value="TM_PBP2"/>
    <property type="match status" value="1"/>
</dbReference>
<name>A0ABU9DCX3_9BACL</name>